<organism evidence="1 2">
    <name type="scientific">Brachionus calyciflorus</name>
    <dbReference type="NCBI Taxonomy" id="104777"/>
    <lineage>
        <taxon>Eukaryota</taxon>
        <taxon>Metazoa</taxon>
        <taxon>Spiralia</taxon>
        <taxon>Gnathifera</taxon>
        <taxon>Rotifera</taxon>
        <taxon>Eurotatoria</taxon>
        <taxon>Monogononta</taxon>
        <taxon>Pseudotrocha</taxon>
        <taxon>Ploima</taxon>
        <taxon>Brachionidae</taxon>
        <taxon>Brachionus</taxon>
    </lineage>
</organism>
<name>A0A814G1B6_9BILA</name>
<accession>A0A814G1B6</accession>
<reference evidence="1" key="1">
    <citation type="submission" date="2021-02" db="EMBL/GenBank/DDBJ databases">
        <authorList>
            <person name="Nowell W R."/>
        </authorList>
    </citation>
    <scope>NUCLEOTIDE SEQUENCE</scope>
    <source>
        <strain evidence="1">Ploen Becks lab</strain>
    </source>
</reference>
<evidence type="ECO:0000313" key="2">
    <source>
        <dbReference type="Proteomes" id="UP000663879"/>
    </source>
</evidence>
<evidence type="ECO:0000313" key="1">
    <source>
        <dbReference type="EMBL" id="CAF0990447.1"/>
    </source>
</evidence>
<gene>
    <name evidence="1" type="ORF">OXX778_LOCUS15883</name>
</gene>
<dbReference type="AlphaFoldDB" id="A0A814G1B6"/>
<dbReference type="PANTHER" id="PTHR46579:SF1">
    <property type="entry name" value="F5_8 TYPE C DOMAIN-CONTAINING PROTEIN"/>
    <property type="match status" value="1"/>
</dbReference>
<dbReference type="Proteomes" id="UP000663879">
    <property type="component" value="Unassembled WGS sequence"/>
</dbReference>
<protein>
    <submittedName>
        <fullName evidence="1">Uncharacterized protein</fullName>
    </submittedName>
</protein>
<dbReference type="PANTHER" id="PTHR46579">
    <property type="entry name" value="F5/8 TYPE C DOMAIN-CONTAINING PROTEIN-RELATED"/>
    <property type="match status" value="1"/>
</dbReference>
<proteinExistence type="predicted"/>
<dbReference type="OrthoDB" id="10062362at2759"/>
<sequence>MDFNLRDKYSYQIDLEYVMLTKESFRGIKGPTLFSKLKYYEPLGSTNIDYMHSILYGVILRLLEMWFSPKYSKESFSISGFQKEINNKIVSIRPPKFVAHAPRIIEKYHLWRAHELQNFILYYALFILNGYLEVCYYENLIVLVLIFENLLCKNIEVNSLPKIKILIHIFLNQCSCLYPPEIMVSGFHELLHLVQCTLDFGPMNSFSCFQFEELNRKIKQMVNGRFLIGEEFVKIFTVMQSLEQYNQTCEFKNQKLYDFVKENCEIKSTNRFKNQVKKVKVWKTKKLLCEEIIEFNSSLNIDLSLELEYYSVEIISLDDVKFTTTKNDSLFCDYCVKSNSGRFGLIEIILLQGNEVYVIIREMFELHNPFYYIEMEQLKSKTSLYSLSDTFYLEKLKNVKKIFMINFEEETKIIYASTFGSSHLFK</sequence>
<comment type="caution">
    <text evidence="1">The sequence shown here is derived from an EMBL/GenBank/DDBJ whole genome shotgun (WGS) entry which is preliminary data.</text>
</comment>
<keyword evidence="2" id="KW-1185">Reference proteome</keyword>
<dbReference type="EMBL" id="CAJNOC010003606">
    <property type="protein sequence ID" value="CAF0990447.1"/>
    <property type="molecule type" value="Genomic_DNA"/>
</dbReference>